<reference evidence="7" key="1">
    <citation type="journal article" date="2019" name="Int. J. Syst. Evol. Microbiol.">
        <title>The Global Catalogue of Microorganisms (GCM) 10K type strain sequencing project: providing services to taxonomists for standard genome sequencing and annotation.</title>
        <authorList>
            <consortium name="The Broad Institute Genomics Platform"/>
            <consortium name="The Broad Institute Genome Sequencing Center for Infectious Disease"/>
            <person name="Wu L."/>
            <person name="Ma J."/>
        </authorList>
    </citation>
    <scope>NUCLEOTIDE SEQUENCE [LARGE SCALE GENOMIC DNA]</scope>
    <source>
        <strain evidence="7">JCM 18200</strain>
    </source>
</reference>
<dbReference type="Pfam" id="PF00155">
    <property type="entry name" value="Aminotran_1_2"/>
    <property type="match status" value="1"/>
</dbReference>
<dbReference type="PANTHER" id="PTHR42832:SF3">
    <property type="entry name" value="L-GLUTAMINE--4-(METHYLSULFANYL)-2-OXOBUTANOATE AMINOTRANSFERASE"/>
    <property type="match status" value="1"/>
</dbReference>
<comment type="caution">
    <text evidence="6">The sequence shown here is derived from an EMBL/GenBank/DDBJ whole genome shotgun (WGS) entry which is preliminary data.</text>
</comment>
<dbReference type="CDD" id="cd00609">
    <property type="entry name" value="AAT_like"/>
    <property type="match status" value="1"/>
</dbReference>
<evidence type="ECO:0000259" key="5">
    <source>
        <dbReference type="Pfam" id="PF00155"/>
    </source>
</evidence>
<dbReference type="InterPro" id="IPR015424">
    <property type="entry name" value="PyrdxlP-dep_Trfase"/>
</dbReference>
<dbReference type="Gene3D" id="3.40.640.10">
    <property type="entry name" value="Type I PLP-dependent aspartate aminotransferase-like (Major domain)"/>
    <property type="match status" value="1"/>
</dbReference>
<dbReference type="SUPFAM" id="SSF53383">
    <property type="entry name" value="PLP-dependent transferases"/>
    <property type="match status" value="1"/>
</dbReference>
<evidence type="ECO:0000256" key="1">
    <source>
        <dbReference type="ARBA" id="ARBA00001933"/>
    </source>
</evidence>
<dbReference type="InterPro" id="IPR015421">
    <property type="entry name" value="PyrdxlP-dep_Trfase_major"/>
</dbReference>
<comment type="cofactor">
    <cofactor evidence="1 4">
        <name>pyridoxal 5'-phosphate</name>
        <dbReference type="ChEBI" id="CHEBI:597326"/>
    </cofactor>
</comment>
<evidence type="ECO:0000313" key="6">
    <source>
        <dbReference type="EMBL" id="GAA4784027.1"/>
    </source>
</evidence>
<evidence type="ECO:0000313" key="7">
    <source>
        <dbReference type="Proteomes" id="UP001501411"/>
    </source>
</evidence>
<evidence type="ECO:0000256" key="2">
    <source>
        <dbReference type="ARBA" id="ARBA00022576"/>
    </source>
</evidence>
<dbReference type="PROSITE" id="PS00105">
    <property type="entry name" value="AA_TRANSFER_CLASS_1"/>
    <property type="match status" value="1"/>
</dbReference>
<dbReference type="Gene3D" id="3.90.1150.10">
    <property type="entry name" value="Aspartate Aminotransferase, domain 1"/>
    <property type="match status" value="1"/>
</dbReference>
<sequence length="388" mass="43864">MFIELAKRLQHTEEYYFSKKLREIDELNKKGAKVINLGIGSPDLPPHPSVIETLNTYAQLPNTHGYQSYKGAPALRNAIAAWYNSYYHVIFNPETEILPLIGSKEGIMHICMTYLQEGDEALIPNPGYPTYSSAVRLAGAKGIYYTLGAEKNWLPDLEALAKQDLSRVKLMWINYPHMPTGATANRSFFKQLIAFAKEHHILLCHDNPYSFILTDKPTSLMTEDGAKEVAIELNSLSKSGNMAGWRVGMLVGHQDRINEIMRFKSNMDSGMLLPLQMAAAKALELEQDWYDQLNDTYKARREKVYELLDELQCPYNRSQVGLFIWAHVPDTYIDGYQLSDKVLQQSAVFITPGGIFGSAGEHYIRVSLCTPVATLQEAINRIKQHKSV</sequence>
<comment type="similarity">
    <text evidence="4">Belongs to the class-I pyridoxal-phosphate-dependent aminotransferase family.</text>
</comment>
<dbReference type="InterPro" id="IPR050881">
    <property type="entry name" value="LL-DAP_aminotransferase"/>
</dbReference>
<protein>
    <recommendedName>
        <fullName evidence="4">Aminotransferase</fullName>
        <ecNumber evidence="4">2.6.1.-</ecNumber>
    </recommendedName>
</protein>
<dbReference type="InterPro" id="IPR004838">
    <property type="entry name" value="NHTrfase_class1_PyrdxlP-BS"/>
</dbReference>
<evidence type="ECO:0000256" key="4">
    <source>
        <dbReference type="RuleBase" id="RU000481"/>
    </source>
</evidence>
<keyword evidence="2 4" id="KW-0032">Aminotransferase</keyword>
<dbReference type="GO" id="GO:0008483">
    <property type="term" value="F:transaminase activity"/>
    <property type="evidence" value="ECO:0007669"/>
    <property type="project" value="UniProtKB-KW"/>
</dbReference>
<dbReference type="RefSeq" id="WP_345230586.1">
    <property type="nucleotide sequence ID" value="NZ_BAABIQ010000005.1"/>
</dbReference>
<dbReference type="PANTHER" id="PTHR42832">
    <property type="entry name" value="AMINO ACID AMINOTRANSFERASE"/>
    <property type="match status" value="1"/>
</dbReference>
<proteinExistence type="inferred from homology"/>
<dbReference type="EC" id="2.6.1.-" evidence="4"/>
<keyword evidence="7" id="KW-1185">Reference proteome</keyword>
<dbReference type="EMBL" id="BAABIQ010000005">
    <property type="protein sequence ID" value="GAA4784027.1"/>
    <property type="molecule type" value="Genomic_DNA"/>
</dbReference>
<dbReference type="Proteomes" id="UP001501411">
    <property type="component" value="Unassembled WGS sequence"/>
</dbReference>
<gene>
    <name evidence="6" type="ORF">GCM10023231_09620</name>
</gene>
<feature type="domain" description="Aminotransferase class I/classII large" evidence="5">
    <location>
        <begin position="33"/>
        <end position="382"/>
    </location>
</feature>
<organism evidence="6 7">
    <name type="scientific">Olivibacter ginsenosidimutans</name>
    <dbReference type="NCBI Taxonomy" id="1176537"/>
    <lineage>
        <taxon>Bacteria</taxon>
        <taxon>Pseudomonadati</taxon>
        <taxon>Bacteroidota</taxon>
        <taxon>Sphingobacteriia</taxon>
        <taxon>Sphingobacteriales</taxon>
        <taxon>Sphingobacteriaceae</taxon>
        <taxon>Olivibacter</taxon>
    </lineage>
</organism>
<name>A0ABP9ANJ4_9SPHI</name>
<keyword evidence="3 4" id="KW-0808">Transferase</keyword>
<dbReference type="InterPro" id="IPR015422">
    <property type="entry name" value="PyrdxlP-dep_Trfase_small"/>
</dbReference>
<accession>A0ABP9ANJ4</accession>
<dbReference type="InterPro" id="IPR004839">
    <property type="entry name" value="Aminotransferase_I/II_large"/>
</dbReference>
<evidence type="ECO:0000256" key="3">
    <source>
        <dbReference type="ARBA" id="ARBA00022679"/>
    </source>
</evidence>